<proteinExistence type="predicted"/>
<sequence length="216" mass="22458">MKAPIRLAAPAALVLATALAGCASTGEIDATGGVSAVRSACPVVGVPAGTGDVTLFDPPTSQAETAIDLVAAMTNVRGTCNDVGSDIATTVTFDVQARRQRSEAARDVQVPYFITVVRGGNNVVAKRVGMIALHFDAGQARAQASGTATTSVLRSAATLPQEIRDRLTRRRKAGDDDAAIDPLAQPEVRKAVLAASFEALVGFQLNEAQLRYNVTR</sequence>
<protein>
    <recommendedName>
        <fullName evidence="4">Lipoprotein</fullName>
    </recommendedName>
</protein>
<evidence type="ECO:0000256" key="1">
    <source>
        <dbReference type="SAM" id="SignalP"/>
    </source>
</evidence>
<feature type="signal peptide" evidence="1">
    <location>
        <begin position="1"/>
        <end position="20"/>
    </location>
</feature>
<evidence type="ECO:0000313" key="2">
    <source>
        <dbReference type="EMBL" id="GAA3701807.1"/>
    </source>
</evidence>
<keyword evidence="3" id="KW-1185">Reference proteome</keyword>
<accession>A0ABP7DDS7</accession>
<dbReference type="PROSITE" id="PS51257">
    <property type="entry name" value="PROKAR_LIPOPROTEIN"/>
    <property type="match status" value="1"/>
</dbReference>
<reference evidence="3" key="1">
    <citation type="journal article" date="2019" name="Int. J. Syst. Evol. Microbiol.">
        <title>The Global Catalogue of Microorganisms (GCM) 10K type strain sequencing project: providing services to taxonomists for standard genome sequencing and annotation.</title>
        <authorList>
            <consortium name="The Broad Institute Genomics Platform"/>
            <consortium name="The Broad Institute Genome Sequencing Center for Infectious Disease"/>
            <person name="Wu L."/>
            <person name="Ma J."/>
        </authorList>
    </citation>
    <scope>NUCLEOTIDE SEQUENCE [LARGE SCALE GENOMIC DNA]</scope>
    <source>
        <strain evidence="3">JCM 17498</strain>
    </source>
</reference>
<dbReference type="EMBL" id="BAABBF010000002">
    <property type="protein sequence ID" value="GAA3701807.1"/>
    <property type="molecule type" value="Genomic_DNA"/>
</dbReference>
<organism evidence="2 3">
    <name type="scientific">Sphingomonas cynarae</name>
    <dbReference type="NCBI Taxonomy" id="930197"/>
    <lineage>
        <taxon>Bacteria</taxon>
        <taxon>Pseudomonadati</taxon>
        <taxon>Pseudomonadota</taxon>
        <taxon>Alphaproteobacteria</taxon>
        <taxon>Sphingomonadales</taxon>
        <taxon>Sphingomonadaceae</taxon>
        <taxon>Sphingomonas</taxon>
    </lineage>
</organism>
<name>A0ABP7DDS7_9SPHN</name>
<dbReference type="Proteomes" id="UP001500523">
    <property type="component" value="Unassembled WGS sequence"/>
</dbReference>
<gene>
    <name evidence="2" type="ORF">GCM10022268_09560</name>
</gene>
<keyword evidence="1" id="KW-0732">Signal</keyword>
<evidence type="ECO:0000313" key="3">
    <source>
        <dbReference type="Proteomes" id="UP001500523"/>
    </source>
</evidence>
<comment type="caution">
    <text evidence="2">The sequence shown here is derived from an EMBL/GenBank/DDBJ whole genome shotgun (WGS) entry which is preliminary data.</text>
</comment>
<evidence type="ECO:0008006" key="4">
    <source>
        <dbReference type="Google" id="ProtNLM"/>
    </source>
</evidence>
<dbReference type="RefSeq" id="WP_344692246.1">
    <property type="nucleotide sequence ID" value="NZ_BAABBF010000002.1"/>
</dbReference>
<feature type="chain" id="PRO_5045472513" description="Lipoprotein" evidence="1">
    <location>
        <begin position="21"/>
        <end position="216"/>
    </location>
</feature>